<dbReference type="EMBL" id="JAGFMF010011868">
    <property type="protein sequence ID" value="KAG8510563.1"/>
    <property type="molecule type" value="Genomic_DNA"/>
</dbReference>
<sequence>NLGDDPLGGRLRKLSLGQYDNSSGEQPTFSKYGWGQTTSVDQTPSRTSFLSPTDAKEVVITTYPADLDVIDGRIFSAAKSSNESVSPTPVFPVSPETPYGKKERNLARYSSIPLGGREVATDPYFSLFSSDSTLAVFSVQLTWNTDGWCQWSVQSRS</sequence>
<evidence type="ECO:0000256" key="1">
    <source>
        <dbReference type="SAM" id="MobiDB-lite"/>
    </source>
</evidence>
<dbReference type="Proteomes" id="UP000700334">
    <property type="component" value="Unassembled WGS sequence"/>
</dbReference>
<keyword evidence="3" id="KW-1185">Reference proteome</keyword>
<evidence type="ECO:0000313" key="3">
    <source>
        <dbReference type="Proteomes" id="UP000700334"/>
    </source>
</evidence>
<organism evidence="2 3">
    <name type="scientific">Galemys pyrenaicus</name>
    <name type="common">Iberian desman</name>
    <name type="synonym">Pyrenean desman</name>
    <dbReference type="NCBI Taxonomy" id="202257"/>
    <lineage>
        <taxon>Eukaryota</taxon>
        <taxon>Metazoa</taxon>
        <taxon>Chordata</taxon>
        <taxon>Craniata</taxon>
        <taxon>Vertebrata</taxon>
        <taxon>Euteleostomi</taxon>
        <taxon>Mammalia</taxon>
        <taxon>Eutheria</taxon>
        <taxon>Laurasiatheria</taxon>
        <taxon>Eulipotyphla</taxon>
        <taxon>Talpidae</taxon>
        <taxon>Galemys</taxon>
    </lineage>
</organism>
<dbReference type="AlphaFoldDB" id="A0A8J6DLG6"/>
<feature type="non-terminal residue" evidence="2">
    <location>
        <position position="1"/>
    </location>
</feature>
<protein>
    <submittedName>
        <fullName evidence="2">Tensin-3</fullName>
    </submittedName>
</protein>
<feature type="compositionally biased region" description="Polar residues" evidence="1">
    <location>
        <begin position="18"/>
        <end position="51"/>
    </location>
</feature>
<proteinExistence type="predicted"/>
<dbReference type="OrthoDB" id="6273691at2759"/>
<name>A0A8J6DLG6_GALPY</name>
<comment type="caution">
    <text evidence="2">The sequence shown here is derived from an EMBL/GenBank/DDBJ whole genome shotgun (WGS) entry which is preliminary data.</text>
</comment>
<reference evidence="2" key="1">
    <citation type="journal article" date="2021" name="Evol. Appl.">
        <title>The genome of the Pyrenean desman and the effects of bottlenecks and inbreeding on the genomic landscape of an endangered species.</title>
        <authorList>
            <person name="Escoda L."/>
            <person name="Castresana J."/>
        </authorList>
    </citation>
    <scope>NUCLEOTIDE SEQUENCE</scope>
    <source>
        <strain evidence="2">IBE-C5619</strain>
    </source>
</reference>
<feature type="non-terminal residue" evidence="2">
    <location>
        <position position="157"/>
    </location>
</feature>
<accession>A0A8J6DLG6</accession>
<feature type="region of interest" description="Disordered" evidence="1">
    <location>
        <begin position="16"/>
        <end position="51"/>
    </location>
</feature>
<evidence type="ECO:0000313" key="2">
    <source>
        <dbReference type="EMBL" id="KAG8510563.1"/>
    </source>
</evidence>
<gene>
    <name evidence="2" type="ORF">J0S82_002619</name>
</gene>